<dbReference type="SUPFAM" id="SSF53850">
    <property type="entry name" value="Periplasmic binding protein-like II"/>
    <property type="match status" value="1"/>
</dbReference>
<dbReference type="AlphaFoldDB" id="A0A2T3QHY3"/>
<proteinExistence type="predicted"/>
<dbReference type="Proteomes" id="UP000251647">
    <property type="component" value="Unassembled WGS sequence"/>
</dbReference>
<dbReference type="PANTHER" id="PTHR30006:SF25">
    <property type="entry name" value="PHOSPHOGLYCERATE TRANSPORT REGULATORY PROTEIN PGTC"/>
    <property type="match status" value="1"/>
</dbReference>
<dbReference type="OrthoDB" id="305758at2"/>
<sequence>MMRYLLLFILFCFAYTAKAQQLTILTTFTESTIAPLIWQFQQQHPDLEIDVLSRRESAALRQITQSRRHIDVIVSSSRIIFTPLIKNHELLPLPQSLQSKQGKYAFFQYPDPNIAIFGYSGYGFIANQDYLSSHQLPAPTSWEMLTDPMYAGHVAIGSPSRSITTHFMVESILQHYGWDKGWALLYQIAGNTKQIAARSYGVSDMVSQGTAGVGPVLDSFAFEYQKQFPFIEFHYQKNTPRLPSFIAGIKHSTPNKYTLEFINYVLSASTQRELKSLINKYAIDDKMTRPELPEPLRLSLMKQRDLLVKYLFDQTISYQLTSLNQAWRLLHNIEKYQKELTPAQQKVYLQAKQLASTPPISAQDAATKNFAYLSPSRQDTATQKTLTQWRDTMHNNLLESIAISQRLLSQLRG</sequence>
<accession>A0A2T3QHY3</accession>
<dbReference type="GO" id="GO:0030288">
    <property type="term" value="C:outer membrane-bounded periplasmic space"/>
    <property type="evidence" value="ECO:0007669"/>
    <property type="project" value="TreeGrafter"/>
</dbReference>
<protein>
    <submittedName>
        <fullName evidence="1">Phosphoglycerate transport regulatory protein pgtC</fullName>
    </submittedName>
</protein>
<gene>
    <name evidence="1" type="primary">pgtC</name>
    <name evidence="1" type="ORF">NCTC11647_02071</name>
</gene>
<reference evidence="1 2" key="1">
    <citation type="submission" date="2018-06" db="EMBL/GenBank/DDBJ databases">
        <authorList>
            <consortium name="Pathogen Informatics"/>
            <person name="Doyle S."/>
        </authorList>
    </citation>
    <scope>NUCLEOTIDE SEQUENCE [LARGE SCALE GENOMIC DNA]</scope>
    <source>
        <strain evidence="1 2">NCTC11647</strain>
    </source>
</reference>
<dbReference type="EMBL" id="UATL01000001">
    <property type="protein sequence ID" value="SPY28961.1"/>
    <property type="molecule type" value="Genomic_DNA"/>
</dbReference>
<name>A0A2T3QHY3_PHODM</name>
<dbReference type="RefSeq" id="WP_005298124.1">
    <property type="nucleotide sequence ID" value="NZ_CP018297.1"/>
</dbReference>
<organism evidence="1 2">
    <name type="scientific">Photobacterium damselae</name>
    <dbReference type="NCBI Taxonomy" id="38293"/>
    <lineage>
        <taxon>Bacteria</taxon>
        <taxon>Pseudomonadati</taxon>
        <taxon>Pseudomonadota</taxon>
        <taxon>Gammaproteobacteria</taxon>
        <taxon>Vibrionales</taxon>
        <taxon>Vibrionaceae</taxon>
        <taxon>Photobacterium</taxon>
    </lineage>
</organism>
<dbReference type="PANTHER" id="PTHR30006">
    <property type="entry name" value="THIAMINE-BINDING PERIPLASMIC PROTEIN-RELATED"/>
    <property type="match status" value="1"/>
</dbReference>
<evidence type="ECO:0000313" key="2">
    <source>
        <dbReference type="Proteomes" id="UP000251647"/>
    </source>
</evidence>
<dbReference type="Pfam" id="PF13343">
    <property type="entry name" value="SBP_bac_6"/>
    <property type="match status" value="1"/>
</dbReference>
<evidence type="ECO:0000313" key="1">
    <source>
        <dbReference type="EMBL" id="SPY28961.1"/>
    </source>
</evidence>
<dbReference type="Gene3D" id="3.40.190.10">
    <property type="entry name" value="Periplasmic binding protein-like II"/>
    <property type="match status" value="2"/>
</dbReference>